<feature type="compositionally biased region" description="Basic and acidic residues" evidence="2">
    <location>
        <begin position="794"/>
        <end position="804"/>
    </location>
</feature>
<feature type="coiled-coil region" evidence="1">
    <location>
        <begin position="550"/>
        <end position="661"/>
    </location>
</feature>
<feature type="compositionally biased region" description="Basic and acidic residues" evidence="2">
    <location>
        <begin position="321"/>
        <end position="336"/>
    </location>
</feature>
<dbReference type="STRING" id="105231.A0A1Y1HVD8"/>
<proteinExistence type="predicted"/>
<sequence length="990" mass="109878">MSRSLAESFERVEKTMSLGATFRQTSPDRVGISAKAPQATAKEVVLKRQLSDLSKEFNALDKQHNKATTKLDEVLEEVKRLRACHDDKEKEALSLRRALERLRLDKEEESAALATDKAYICKLEAKVAAQATSLEQLEKHSALRARNKELQESVQSLHAVLASTEAELGSRNEEIEKLHIALKVRAEDLRKGGLSDSKPSLLLELANEQQERMNIALKLAETVQENNKQHEQIEILAERLKAKTAECERTAKEADDKYRTLRQETQKQLHAFENEVADLKTRVQDREARTVDLRTDLREARAERQRLQESLQREQQNASERSAHIKEGERRLADEQARVKQLTAALAAATQAAEEARKTAKHNIEEHRVELAAAVQKETKRTEEAKQRIAELEDDLEDCKRQMHMAVSMAKKEAVSDLEKTRARASEDLARARKQMLADHEQVVKQLTKDVDGIRRALAAETEKVAEREHALADLRRREQEAREEISGLHAELDHFTEVNGEIQSDAQAEQRQRLREEKRASAFAHQVASLEAQLTSVRKEKAASDSALKVKLEEALEELRATIEERDQAKRALQETKSKTLSSSTNHSTLVAENRQLRQQAEELARAKAAAQKAASDAAAGLRVKLEQAQVQVREWEAAAARLESKNERLQALVDAERKGSAALAKQCTSALRALHTTSPPHRAPDYARARSSDGAFAAASEGAVRRSPPETVEPILLNSEARDLELGSEGRNSAPAKGIASRFYDSIDVGDAWTRHVSVEGTFGRPVETRRTEWKSYGSDEQVKQVVVSIEPRYERRPDSRAETPAFSDAPSDGLKADPDALTREMSGDDVAGVEIRSRRTSRRASAGGMSVSENGMDEDRPEQGRPNALEALLNDFDVDNASADGESSRRFSRNGRASGMAESAGMKKPALSLEDLADLAEPYSPPVSDGGASEGNGEPYEMGPEDSESWKQVNRIAKVAANGSSRPASSLGLETERSHIPDDDDEA</sequence>
<protein>
    <submittedName>
        <fullName evidence="3">Uncharacterized protein</fullName>
    </submittedName>
</protein>
<dbReference type="EMBL" id="DF237004">
    <property type="protein sequence ID" value="GAQ80496.1"/>
    <property type="molecule type" value="Genomic_DNA"/>
</dbReference>
<dbReference type="AlphaFoldDB" id="A0A1Y1HVD8"/>
<feature type="compositionally biased region" description="Basic and acidic residues" evidence="2">
    <location>
        <begin position="817"/>
        <end position="829"/>
    </location>
</feature>
<evidence type="ECO:0000313" key="4">
    <source>
        <dbReference type="Proteomes" id="UP000054558"/>
    </source>
</evidence>
<evidence type="ECO:0000313" key="3">
    <source>
        <dbReference type="EMBL" id="GAQ80496.1"/>
    </source>
</evidence>
<reference evidence="3 4" key="1">
    <citation type="journal article" date="2014" name="Nat. Commun.">
        <title>Klebsormidium flaccidum genome reveals primary factors for plant terrestrial adaptation.</title>
        <authorList>
            <person name="Hori K."/>
            <person name="Maruyama F."/>
            <person name="Fujisawa T."/>
            <person name="Togashi T."/>
            <person name="Yamamoto N."/>
            <person name="Seo M."/>
            <person name="Sato S."/>
            <person name="Yamada T."/>
            <person name="Mori H."/>
            <person name="Tajima N."/>
            <person name="Moriyama T."/>
            <person name="Ikeuchi M."/>
            <person name="Watanabe M."/>
            <person name="Wada H."/>
            <person name="Kobayashi K."/>
            <person name="Saito M."/>
            <person name="Masuda T."/>
            <person name="Sasaki-Sekimoto Y."/>
            <person name="Mashiguchi K."/>
            <person name="Awai K."/>
            <person name="Shimojima M."/>
            <person name="Masuda S."/>
            <person name="Iwai M."/>
            <person name="Nobusawa T."/>
            <person name="Narise T."/>
            <person name="Kondo S."/>
            <person name="Saito H."/>
            <person name="Sato R."/>
            <person name="Murakawa M."/>
            <person name="Ihara Y."/>
            <person name="Oshima-Yamada Y."/>
            <person name="Ohtaka K."/>
            <person name="Satoh M."/>
            <person name="Sonobe K."/>
            <person name="Ishii M."/>
            <person name="Ohtani R."/>
            <person name="Kanamori-Sato M."/>
            <person name="Honoki R."/>
            <person name="Miyazaki D."/>
            <person name="Mochizuki H."/>
            <person name="Umetsu J."/>
            <person name="Higashi K."/>
            <person name="Shibata D."/>
            <person name="Kamiya Y."/>
            <person name="Sato N."/>
            <person name="Nakamura Y."/>
            <person name="Tabata S."/>
            <person name="Ida S."/>
            <person name="Kurokawa K."/>
            <person name="Ohta H."/>
        </authorList>
    </citation>
    <scope>NUCLEOTIDE SEQUENCE [LARGE SCALE GENOMIC DNA]</scope>
    <source>
        <strain evidence="3 4">NIES-2285</strain>
    </source>
</reference>
<evidence type="ECO:0000256" key="2">
    <source>
        <dbReference type="SAM" id="MobiDB-lite"/>
    </source>
</evidence>
<dbReference type="Proteomes" id="UP000054558">
    <property type="component" value="Unassembled WGS sequence"/>
</dbReference>
<accession>A0A1Y1HVD8</accession>
<feature type="region of interest" description="Disordered" evidence="2">
    <location>
        <begin position="499"/>
        <end position="518"/>
    </location>
</feature>
<feature type="region of interest" description="Disordered" evidence="2">
    <location>
        <begin position="304"/>
        <end position="336"/>
    </location>
</feature>
<keyword evidence="4" id="KW-1185">Reference proteome</keyword>
<name>A0A1Y1HVD8_KLENI</name>
<evidence type="ECO:0000256" key="1">
    <source>
        <dbReference type="SAM" id="Coils"/>
    </source>
</evidence>
<dbReference type="OMA" id="HMNERER"/>
<feature type="region of interest" description="Disordered" evidence="2">
    <location>
        <begin position="793"/>
        <end position="990"/>
    </location>
</feature>
<keyword evidence="1" id="KW-0175">Coiled coil</keyword>
<gene>
    <name evidence="3" type="ORF">KFL_000550260</name>
</gene>
<feature type="coiled-coil region" evidence="1">
    <location>
        <begin position="50"/>
        <end position="105"/>
    </location>
</feature>
<organism evidence="3 4">
    <name type="scientific">Klebsormidium nitens</name>
    <name type="common">Green alga</name>
    <name type="synonym">Ulothrix nitens</name>
    <dbReference type="NCBI Taxonomy" id="105231"/>
    <lineage>
        <taxon>Eukaryota</taxon>
        <taxon>Viridiplantae</taxon>
        <taxon>Streptophyta</taxon>
        <taxon>Klebsormidiophyceae</taxon>
        <taxon>Klebsormidiales</taxon>
        <taxon>Klebsormidiaceae</taxon>
        <taxon>Klebsormidium</taxon>
    </lineage>
</organism>
<feature type="compositionally biased region" description="Basic and acidic residues" evidence="2">
    <location>
        <begin position="509"/>
        <end position="518"/>
    </location>
</feature>